<keyword evidence="1 2" id="KW-0732">Signal</keyword>
<gene>
    <name evidence="3" type="ORF">LMS43_11090</name>
</gene>
<evidence type="ECO:0000313" key="3">
    <source>
        <dbReference type="EMBL" id="MDN4121835.1"/>
    </source>
</evidence>
<reference evidence="3" key="1">
    <citation type="submission" date="2021-11" db="EMBL/GenBank/DDBJ databases">
        <title>Draft genome sequence of Alcaligenes endophyticus type strain CCUG 75668T.</title>
        <authorList>
            <person name="Salva-Serra F."/>
            <person name="Duran R.E."/>
            <person name="Seeger M."/>
            <person name="Moore E.R.B."/>
            <person name="Jaen-Luchoro D."/>
        </authorList>
    </citation>
    <scope>NUCLEOTIDE SEQUENCE</scope>
    <source>
        <strain evidence="3">CCUG 75668</strain>
    </source>
</reference>
<evidence type="ECO:0000256" key="1">
    <source>
        <dbReference type="ARBA" id="ARBA00022729"/>
    </source>
</evidence>
<dbReference type="Pfam" id="PF04076">
    <property type="entry name" value="BOF"/>
    <property type="match status" value="1"/>
</dbReference>
<dbReference type="EMBL" id="JAJHNU010000003">
    <property type="protein sequence ID" value="MDN4121835.1"/>
    <property type="molecule type" value="Genomic_DNA"/>
</dbReference>
<keyword evidence="4" id="KW-1185">Reference proteome</keyword>
<dbReference type="InterPro" id="IPR005220">
    <property type="entry name" value="CarO-like"/>
</dbReference>
<dbReference type="PANTHER" id="PTHR36571">
    <property type="entry name" value="PROTEIN YGIW"/>
    <property type="match status" value="1"/>
</dbReference>
<evidence type="ECO:0000313" key="4">
    <source>
        <dbReference type="Proteomes" id="UP001168613"/>
    </source>
</evidence>
<dbReference type="NCBIfam" id="NF033674">
    <property type="entry name" value="stress_OB_fold"/>
    <property type="match status" value="1"/>
</dbReference>
<dbReference type="PANTHER" id="PTHR36571:SF1">
    <property type="entry name" value="PROTEIN YGIW"/>
    <property type="match status" value="1"/>
</dbReference>
<dbReference type="InterPro" id="IPR036700">
    <property type="entry name" value="BOBF_sf"/>
</dbReference>
<dbReference type="SUPFAM" id="SSF101756">
    <property type="entry name" value="Hypothetical protein YgiW"/>
    <property type="match status" value="1"/>
</dbReference>
<accession>A0ABT8EL43</accession>
<sequence>MKTNFSIAAASLVAVFALGSVAHAQYSGPSHTTAASVEEILKNPVDDQEVQLKGHLLRKLSAKTYVFSDGTAEIVAEIKPKRFEGVGEINDKTKVEIIGEVDTSLYRAPEIEVDSIRIIQ</sequence>
<comment type="caution">
    <text evidence="3">The sequence shown here is derived from an EMBL/GenBank/DDBJ whole genome shotgun (WGS) entry which is preliminary data.</text>
</comment>
<feature type="chain" id="PRO_5046118613" evidence="2">
    <location>
        <begin position="25"/>
        <end position="120"/>
    </location>
</feature>
<dbReference type="Gene3D" id="2.40.50.200">
    <property type="entry name" value="Bacterial OB-fold"/>
    <property type="match status" value="1"/>
</dbReference>
<proteinExistence type="predicted"/>
<dbReference type="Proteomes" id="UP001168613">
    <property type="component" value="Unassembled WGS sequence"/>
</dbReference>
<dbReference type="RefSeq" id="WP_266123157.1">
    <property type="nucleotide sequence ID" value="NZ_JAJHNU010000003.1"/>
</dbReference>
<name>A0ABT8EL43_9BURK</name>
<organism evidence="3 4">
    <name type="scientific">Alcaligenes endophyticus</name>
    <dbReference type="NCBI Taxonomy" id="1929088"/>
    <lineage>
        <taxon>Bacteria</taxon>
        <taxon>Pseudomonadati</taxon>
        <taxon>Pseudomonadota</taxon>
        <taxon>Betaproteobacteria</taxon>
        <taxon>Burkholderiales</taxon>
        <taxon>Alcaligenaceae</taxon>
        <taxon>Alcaligenes</taxon>
    </lineage>
</organism>
<evidence type="ECO:0000256" key="2">
    <source>
        <dbReference type="SAM" id="SignalP"/>
    </source>
</evidence>
<feature type="signal peptide" evidence="2">
    <location>
        <begin position="1"/>
        <end position="24"/>
    </location>
</feature>
<protein>
    <submittedName>
        <fullName evidence="3">NirD/YgiW/YdeI family stress tolerance protein</fullName>
    </submittedName>
</protein>